<evidence type="ECO:0000256" key="3">
    <source>
        <dbReference type="ARBA" id="ARBA00023163"/>
    </source>
</evidence>
<feature type="transmembrane region" description="Helical" evidence="4">
    <location>
        <begin position="169"/>
        <end position="188"/>
    </location>
</feature>
<dbReference type="EMBL" id="VLNR01000003">
    <property type="protein sequence ID" value="TSE10980.1"/>
    <property type="molecule type" value="Genomic_DNA"/>
</dbReference>
<protein>
    <submittedName>
        <fullName evidence="6">Helix-turn-helix domain-containing protein</fullName>
    </submittedName>
</protein>
<keyword evidence="4" id="KW-0812">Transmembrane</keyword>
<dbReference type="GO" id="GO:0043565">
    <property type="term" value="F:sequence-specific DNA binding"/>
    <property type="evidence" value="ECO:0007669"/>
    <property type="project" value="InterPro"/>
</dbReference>
<dbReference type="AlphaFoldDB" id="A0A554VQU3"/>
<dbReference type="Proteomes" id="UP000318833">
    <property type="component" value="Unassembled WGS sequence"/>
</dbReference>
<keyword evidence="4" id="KW-1133">Transmembrane helix</keyword>
<keyword evidence="3" id="KW-0804">Transcription</keyword>
<dbReference type="OrthoDB" id="5492415at2"/>
<dbReference type="PROSITE" id="PS01124">
    <property type="entry name" value="HTH_ARAC_FAMILY_2"/>
    <property type="match status" value="1"/>
</dbReference>
<dbReference type="InterPro" id="IPR018062">
    <property type="entry name" value="HTH_AraC-typ_CS"/>
</dbReference>
<proteinExistence type="predicted"/>
<keyword evidence="2" id="KW-0238">DNA-binding</keyword>
<keyword evidence="4" id="KW-0472">Membrane</keyword>
<organism evidence="6 7">
    <name type="scientific">Aquimarina algiphila</name>
    <dbReference type="NCBI Taxonomy" id="2047982"/>
    <lineage>
        <taxon>Bacteria</taxon>
        <taxon>Pseudomonadati</taxon>
        <taxon>Bacteroidota</taxon>
        <taxon>Flavobacteriia</taxon>
        <taxon>Flavobacteriales</taxon>
        <taxon>Flavobacteriaceae</taxon>
        <taxon>Aquimarina</taxon>
    </lineage>
</organism>
<dbReference type="SUPFAM" id="SSF46689">
    <property type="entry name" value="Homeodomain-like"/>
    <property type="match status" value="1"/>
</dbReference>
<keyword evidence="7" id="KW-1185">Reference proteome</keyword>
<feature type="domain" description="HTH araC/xylS-type" evidence="5">
    <location>
        <begin position="402"/>
        <end position="505"/>
    </location>
</feature>
<dbReference type="SMART" id="SM00342">
    <property type="entry name" value="HTH_ARAC"/>
    <property type="match status" value="1"/>
</dbReference>
<feature type="transmembrane region" description="Helical" evidence="4">
    <location>
        <begin position="337"/>
        <end position="358"/>
    </location>
</feature>
<feature type="transmembrane region" description="Helical" evidence="4">
    <location>
        <begin position="200"/>
        <end position="218"/>
    </location>
</feature>
<sequence length="508" mass="59232">MRLTQRKTELSLLFFGLILLISVKGYSLSFGVDIKNESESSYVSISSIKNLSNNDKSKTTFQHSKVLEKDAIDSTYIYRELAFSYANANESELACEFIEKYIESTLDVTFVGHSYFDQISTSEAHIALANKYLKQFGWWAIFCFYVAFVGFFLSVVINFRKRSDRVANLLMSCFVLLHSCFMIHMALYFMNYEYYLPHTLYLFTTFSYLYGPLIFFYFKRVTEQYKFKLTDLLHLLPTIFLVILLLPIYLLPGEEKLRMVIYYERPYLTLISISKLTSLLVYGVLVVRLYIKSLKSELYVAKIVKNWQRNIVLFCSIYILSYAIYAILNMSHIGSGFLFNFQVASIAVMVLYVSYSAFVQPSLFGNLKIIVTPPVIQNTVVSNNKYKKSGLTQSLSLELKSKLLFLLNEEKIYKQNDITLQRVSELLETTRHNTSQVINEHFDLNFFELINKYRIEEAKELLKGERYKGFNIIDVAYEVGFNNKVTFNKSFKKYNQITPSEYLKLFVA</sequence>
<dbReference type="Pfam" id="PF12833">
    <property type="entry name" value="HTH_18"/>
    <property type="match status" value="1"/>
</dbReference>
<dbReference type="PANTHER" id="PTHR43280:SF29">
    <property type="entry name" value="ARAC-FAMILY TRANSCRIPTIONAL REGULATOR"/>
    <property type="match status" value="1"/>
</dbReference>
<comment type="caution">
    <text evidence="6">The sequence shown here is derived from an EMBL/GenBank/DDBJ whole genome shotgun (WGS) entry which is preliminary data.</text>
</comment>
<reference evidence="6 7" key="1">
    <citation type="submission" date="2019-07" db="EMBL/GenBank/DDBJ databases">
        <title>The draft genome sequence of Aquimarina algiphila M91.</title>
        <authorList>
            <person name="Meng X."/>
        </authorList>
    </citation>
    <scope>NUCLEOTIDE SEQUENCE [LARGE SCALE GENOMIC DNA]</scope>
    <source>
        <strain evidence="6 7">M91</strain>
    </source>
</reference>
<dbReference type="PANTHER" id="PTHR43280">
    <property type="entry name" value="ARAC-FAMILY TRANSCRIPTIONAL REGULATOR"/>
    <property type="match status" value="1"/>
</dbReference>
<evidence type="ECO:0000313" key="7">
    <source>
        <dbReference type="Proteomes" id="UP000318833"/>
    </source>
</evidence>
<feature type="transmembrane region" description="Helical" evidence="4">
    <location>
        <begin position="311"/>
        <end position="331"/>
    </location>
</feature>
<dbReference type="Gene3D" id="1.10.10.60">
    <property type="entry name" value="Homeodomain-like"/>
    <property type="match status" value="1"/>
</dbReference>
<evidence type="ECO:0000313" key="6">
    <source>
        <dbReference type="EMBL" id="TSE10980.1"/>
    </source>
</evidence>
<accession>A0A554VQU3</accession>
<gene>
    <name evidence="6" type="ORF">FOF46_01760</name>
</gene>
<dbReference type="InterPro" id="IPR009057">
    <property type="entry name" value="Homeodomain-like_sf"/>
</dbReference>
<evidence type="ECO:0000256" key="1">
    <source>
        <dbReference type="ARBA" id="ARBA00023015"/>
    </source>
</evidence>
<feature type="transmembrane region" description="Helical" evidence="4">
    <location>
        <begin position="270"/>
        <end position="291"/>
    </location>
</feature>
<keyword evidence="1" id="KW-0805">Transcription regulation</keyword>
<evidence type="ECO:0000259" key="5">
    <source>
        <dbReference type="PROSITE" id="PS01124"/>
    </source>
</evidence>
<evidence type="ECO:0000256" key="4">
    <source>
        <dbReference type="SAM" id="Phobius"/>
    </source>
</evidence>
<name>A0A554VQU3_9FLAO</name>
<dbReference type="PROSITE" id="PS00041">
    <property type="entry name" value="HTH_ARAC_FAMILY_1"/>
    <property type="match status" value="1"/>
</dbReference>
<feature type="transmembrane region" description="Helical" evidence="4">
    <location>
        <begin position="136"/>
        <end position="157"/>
    </location>
</feature>
<feature type="transmembrane region" description="Helical" evidence="4">
    <location>
        <begin position="230"/>
        <end position="250"/>
    </location>
</feature>
<dbReference type="InterPro" id="IPR018060">
    <property type="entry name" value="HTH_AraC"/>
</dbReference>
<evidence type="ECO:0000256" key="2">
    <source>
        <dbReference type="ARBA" id="ARBA00023125"/>
    </source>
</evidence>
<dbReference type="RefSeq" id="WP_143915288.1">
    <property type="nucleotide sequence ID" value="NZ_CANMIK010000056.1"/>
</dbReference>
<dbReference type="GO" id="GO:0003700">
    <property type="term" value="F:DNA-binding transcription factor activity"/>
    <property type="evidence" value="ECO:0007669"/>
    <property type="project" value="InterPro"/>
</dbReference>